<feature type="chain" id="PRO_5039154878" description="DUF5666 domain-containing protein" evidence="2">
    <location>
        <begin position="23"/>
        <end position="139"/>
    </location>
</feature>
<evidence type="ECO:0000313" key="4">
    <source>
        <dbReference type="Proteomes" id="UP000000844"/>
    </source>
</evidence>
<accession>D3PVY3</accession>
<evidence type="ECO:0000256" key="1">
    <source>
        <dbReference type="SAM" id="MobiDB-lite"/>
    </source>
</evidence>
<feature type="compositionally biased region" description="Basic and acidic residues" evidence="1">
    <location>
        <begin position="49"/>
        <end position="69"/>
    </location>
</feature>
<evidence type="ECO:0008006" key="5">
    <source>
        <dbReference type="Google" id="ProtNLM"/>
    </source>
</evidence>
<proteinExistence type="predicted"/>
<feature type="region of interest" description="Disordered" evidence="1">
    <location>
        <begin position="25"/>
        <end position="75"/>
    </location>
</feature>
<dbReference type="AlphaFoldDB" id="D3PVY3"/>
<dbReference type="PROSITE" id="PS51257">
    <property type="entry name" value="PROKAR_LIPOPROTEIN"/>
    <property type="match status" value="1"/>
</dbReference>
<dbReference type="Proteomes" id="UP000000844">
    <property type="component" value="Chromosome"/>
</dbReference>
<gene>
    <name evidence="3" type="ordered locus">Snas_5473</name>
</gene>
<feature type="signal peptide" evidence="2">
    <location>
        <begin position="1"/>
        <end position="22"/>
    </location>
</feature>
<evidence type="ECO:0000256" key="2">
    <source>
        <dbReference type="SAM" id="SignalP"/>
    </source>
</evidence>
<evidence type="ECO:0000313" key="3">
    <source>
        <dbReference type="EMBL" id="ADD45104.1"/>
    </source>
</evidence>
<dbReference type="eggNOG" id="ENOG5033DHZ">
    <property type="taxonomic scope" value="Bacteria"/>
</dbReference>
<dbReference type="EMBL" id="CP001778">
    <property type="protein sequence ID" value="ADD45104.1"/>
    <property type="molecule type" value="Genomic_DNA"/>
</dbReference>
<dbReference type="HOGENOM" id="CLU_141048_0_0_11"/>
<dbReference type="KEGG" id="sna:Snas_5473"/>
<keyword evidence="4" id="KW-1185">Reference proteome</keyword>
<protein>
    <recommendedName>
        <fullName evidence="5">DUF5666 domain-containing protein</fullName>
    </recommendedName>
</protein>
<dbReference type="STRING" id="446470.Snas_5473"/>
<reference evidence="3 4" key="1">
    <citation type="journal article" date="2009" name="Stand. Genomic Sci.">
        <title>Complete genome sequence of Stackebrandtia nassauensis type strain (LLR-40K-21).</title>
        <authorList>
            <person name="Munk C."/>
            <person name="Lapidus A."/>
            <person name="Copeland A."/>
            <person name="Jando M."/>
            <person name="Mayilraj S."/>
            <person name="Glavina Del Rio T."/>
            <person name="Nolan M."/>
            <person name="Chen F."/>
            <person name="Lucas S."/>
            <person name="Tice H."/>
            <person name="Cheng J.F."/>
            <person name="Han C."/>
            <person name="Detter J.C."/>
            <person name="Bruce D."/>
            <person name="Goodwin L."/>
            <person name="Chain P."/>
            <person name="Pitluck S."/>
            <person name="Goker M."/>
            <person name="Ovchinikova G."/>
            <person name="Pati A."/>
            <person name="Ivanova N."/>
            <person name="Mavromatis K."/>
            <person name="Chen A."/>
            <person name="Palaniappan K."/>
            <person name="Land M."/>
            <person name="Hauser L."/>
            <person name="Chang Y.J."/>
            <person name="Jeffries C.D."/>
            <person name="Bristow J."/>
            <person name="Eisen J.A."/>
            <person name="Markowitz V."/>
            <person name="Hugenholtz P."/>
            <person name="Kyrpides N.C."/>
            <person name="Klenk H.P."/>
        </authorList>
    </citation>
    <scope>NUCLEOTIDE SEQUENCE [LARGE SCALE GENOMIC DNA]</scope>
    <source>
        <strain evidence="4">DSM 44728 / CIP 108903 / NRRL B-16338 / NBRC 102104 / LLR-40K-21</strain>
    </source>
</reference>
<name>D3PVY3_STANL</name>
<keyword evidence="2" id="KW-0732">Signal</keyword>
<sequence length="139" mass="14333">MRNKMRQLAKVTTGLLLIAALASCGGKGQPDDAGGSSSSSESSSSASSSDDKDKPDSTESTEGKPDTKAKTLTGTISDGVEPGCLMLKSDGVKYQLVGDATKKLKSGMKVEVTGKVSDNNMSTCMEGTVFEVDTVEKVS</sequence>
<feature type="compositionally biased region" description="Low complexity" evidence="1">
    <location>
        <begin position="31"/>
        <end position="48"/>
    </location>
</feature>
<organism evidence="3 4">
    <name type="scientific">Stackebrandtia nassauensis (strain DSM 44728 / CIP 108903 / NRRL B-16338 / NBRC 102104 / LLR-40K-21)</name>
    <dbReference type="NCBI Taxonomy" id="446470"/>
    <lineage>
        <taxon>Bacteria</taxon>
        <taxon>Bacillati</taxon>
        <taxon>Actinomycetota</taxon>
        <taxon>Actinomycetes</taxon>
        <taxon>Glycomycetales</taxon>
        <taxon>Glycomycetaceae</taxon>
        <taxon>Stackebrandtia</taxon>
    </lineage>
</organism>